<evidence type="ECO:0000256" key="1">
    <source>
        <dbReference type="SAM" id="Coils"/>
    </source>
</evidence>
<comment type="caution">
    <text evidence="2">The sequence shown here is derived from an EMBL/GenBank/DDBJ whole genome shotgun (WGS) entry which is preliminary data.</text>
</comment>
<evidence type="ECO:0000313" key="3">
    <source>
        <dbReference type="Proteomes" id="UP000526501"/>
    </source>
</evidence>
<keyword evidence="1" id="KW-0175">Coiled coil</keyword>
<sequence length="204" mass="23126">MLSKPLVLAVLALVLMLGTQFVALKMSWKELFPEPERKATVVTREEPEPFEWGFASDFINQLEEELQGRIAALDAREEELVAYEARLESDRAEIEEIKKEVETMREHLLEGVVKLESDETENLKRLSKTYSTLTPDATVSIFRELDDSTVVKILFFMKADTVGAILQEMATANGGVAEEVRRAAKISDMLRLFTDNSKDNLQQT</sequence>
<evidence type="ECO:0000313" key="2">
    <source>
        <dbReference type="EMBL" id="MBC2606008.1"/>
    </source>
</evidence>
<protein>
    <recommendedName>
        <fullName evidence="4">Flagellar motility protein MotE, a chaperone for MotC folding</fullName>
    </recommendedName>
</protein>
<keyword evidence="3" id="KW-1185">Reference proteome</keyword>
<dbReference type="EMBL" id="JACHVC010000007">
    <property type="protein sequence ID" value="MBC2606008.1"/>
    <property type="molecule type" value="Genomic_DNA"/>
</dbReference>
<dbReference type="AlphaFoldDB" id="A0A7X1B5G8"/>
<feature type="coiled-coil region" evidence="1">
    <location>
        <begin position="59"/>
        <end position="107"/>
    </location>
</feature>
<organism evidence="2 3">
    <name type="scientific">Pelagicoccus albus</name>
    <dbReference type="NCBI Taxonomy" id="415222"/>
    <lineage>
        <taxon>Bacteria</taxon>
        <taxon>Pseudomonadati</taxon>
        <taxon>Verrucomicrobiota</taxon>
        <taxon>Opitutia</taxon>
        <taxon>Puniceicoccales</taxon>
        <taxon>Pelagicoccaceae</taxon>
        <taxon>Pelagicoccus</taxon>
    </lineage>
</organism>
<dbReference type="Proteomes" id="UP000526501">
    <property type="component" value="Unassembled WGS sequence"/>
</dbReference>
<gene>
    <name evidence="2" type="ORF">H5P27_08120</name>
</gene>
<dbReference type="RefSeq" id="WP_185659894.1">
    <property type="nucleotide sequence ID" value="NZ_CAWPOO010000007.1"/>
</dbReference>
<proteinExistence type="predicted"/>
<name>A0A7X1B5G8_9BACT</name>
<evidence type="ECO:0008006" key="4">
    <source>
        <dbReference type="Google" id="ProtNLM"/>
    </source>
</evidence>
<accession>A0A7X1B5G8</accession>
<reference evidence="2 3" key="1">
    <citation type="submission" date="2020-07" db="EMBL/GenBank/DDBJ databases">
        <authorList>
            <person name="Feng X."/>
        </authorList>
    </citation>
    <scope>NUCLEOTIDE SEQUENCE [LARGE SCALE GENOMIC DNA]</scope>
    <source>
        <strain evidence="2 3">JCM23202</strain>
    </source>
</reference>